<evidence type="ECO:0000313" key="4">
    <source>
        <dbReference type="EMBL" id="MBS4216222.1"/>
    </source>
</evidence>
<dbReference type="SUPFAM" id="SSF52799">
    <property type="entry name" value="(Phosphotyrosine protein) phosphatases II"/>
    <property type="match status" value="1"/>
</dbReference>
<sequence length="146" mass="17394">MNHIEMIPGRLYAGGSISSDDWDFVKRKKISAIVNLCITPDQPEFDFSRRVMIWSPIFLWVKPSVEWLDNLIKQIDKLMDRGHRVLIHCRFGIHRTGLILTAFYMYRYRLDRELALRKVRRKKPDVAPPPIYMEVLSRYEKFLGIK</sequence>
<evidence type="ECO:0000313" key="5">
    <source>
        <dbReference type="Proteomes" id="UP000679749"/>
    </source>
</evidence>
<dbReference type="GO" id="GO:0004721">
    <property type="term" value="F:phosphoprotein phosphatase activity"/>
    <property type="evidence" value="ECO:0007669"/>
    <property type="project" value="UniProtKB-KW"/>
</dbReference>
<evidence type="ECO:0000259" key="3">
    <source>
        <dbReference type="PROSITE" id="PS50056"/>
    </source>
</evidence>
<dbReference type="EMBL" id="JAGYPF010000006">
    <property type="protein sequence ID" value="MBS4216222.1"/>
    <property type="molecule type" value="Genomic_DNA"/>
</dbReference>
<dbReference type="InterPro" id="IPR029021">
    <property type="entry name" value="Prot-tyrosine_phosphatase-like"/>
</dbReference>
<feature type="domain" description="Tyrosine specific protein phosphatases" evidence="3">
    <location>
        <begin position="69"/>
        <end position="126"/>
    </location>
</feature>
<dbReference type="InterPro" id="IPR000340">
    <property type="entry name" value="Dual-sp_phosphatase_cat-dom"/>
</dbReference>
<organism evidence="4 5">
    <name type="scientific">Neobacillus rhizophilus</name>
    <dbReference type="NCBI Taxonomy" id="2833579"/>
    <lineage>
        <taxon>Bacteria</taxon>
        <taxon>Bacillati</taxon>
        <taxon>Bacillota</taxon>
        <taxon>Bacilli</taxon>
        <taxon>Bacillales</taxon>
        <taxon>Bacillaceae</taxon>
        <taxon>Neobacillus</taxon>
    </lineage>
</organism>
<protein>
    <submittedName>
        <fullName evidence="4">Dual specificity protein phosphatase family protein</fullName>
    </submittedName>
</protein>
<dbReference type="Proteomes" id="UP000679749">
    <property type="component" value="Unassembled WGS sequence"/>
</dbReference>
<evidence type="ECO:0000256" key="2">
    <source>
        <dbReference type="ARBA" id="ARBA00022912"/>
    </source>
</evidence>
<dbReference type="InterPro" id="IPR020422">
    <property type="entry name" value="TYR_PHOSPHATASE_DUAL_dom"/>
</dbReference>
<dbReference type="Gene3D" id="3.90.190.10">
    <property type="entry name" value="Protein tyrosine phosphatase superfamily"/>
    <property type="match status" value="1"/>
</dbReference>
<gene>
    <name evidence="4" type="ORF">KHA99_27745</name>
</gene>
<keyword evidence="2" id="KW-0904">Protein phosphatase</keyword>
<accession>A0A942YXP9</accession>
<dbReference type="CDD" id="cd14498">
    <property type="entry name" value="DSP"/>
    <property type="match status" value="1"/>
</dbReference>
<dbReference type="AlphaFoldDB" id="A0A942YXP9"/>
<keyword evidence="5" id="KW-1185">Reference proteome</keyword>
<dbReference type="InterPro" id="IPR000387">
    <property type="entry name" value="Tyr_Pase_dom"/>
</dbReference>
<dbReference type="GO" id="GO:0005737">
    <property type="term" value="C:cytoplasm"/>
    <property type="evidence" value="ECO:0007669"/>
    <property type="project" value="TreeGrafter"/>
</dbReference>
<dbReference type="PROSITE" id="PS50056">
    <property type="entry name" value="TYR_PHOSPHATASE_2"/>
    <property type="match status" value="1"/>
</dbReference>
<dbReference type="SMART" id="SM00195">
    <property type="entry name" value="DSPc"/>
    <property type="match status" value="1"/>
</dbReference>
<dbReference type="InterPro" id="IPR016130">
    <property type="entry name" value="Tyr_Pase_AS"/>
</dbReference>
<evidence type="ECO:0000256" key="1">
    <source>
        <dbReference type="ARBA" id="ARBA00022801"/>
    </source>
</evidence>
<dbReference type="Pfam" id="PF00782">
    <property type="entry name" value="DSPc"/>
    <property type="match status" value="1"/>
</dbReference>
<keyword evidence="1" id="KW-0378">Hydrolase</keyword>
<reference evidence="4" key="1">
    <citation type="submission" date="2021-05" db="EMBL/GenBank/DDBJ databases">
        <title>Novel Bacillus species.</title>
        <authorList>
            <person name="Liu G."/>
        </authorList>
    </citation>
    <scope>NUCLEOTIDE SEQUENCE</scope>
    <source>
        <strain evidence="4">FJAT-49825</strain>
    </source>
</reference>
<comment type="caution">
    <text evidence="4">The sequence shown here is derived from an EMBL/GenBank/DDBJ whole genome shotgun (WGS) entry which is preliminary data.</text>
</comment>
<dbReference type="PROSITE" id="PS00383">
    <property type="entry name" value="TYR_PHOSPHATASE_1"/>
    <property type="match status" value="1"/>
</dbReference>
<dbReference type="PANTHER" id="PTHR10159">
    <property type="entry name" value="DUAL SPECIFICITY PROTEIN PHOSPHATASE"/>
    <property type="match status" value="1"/>
</dbReference>
<proteinExistence type="predicted"/>
<name>A0A942YXP9_9BACI</name>
<dbReference type="RefSeq" id="WP_213120750.1">
    <property type="nucleotide sequence ID" value="NZ_JAGYPF010000006.1"/>
</dbReference>
<dbReference type="PANTHER" id="PTHR10159:SF519">
    <property type="entry name" value="DUAL SPECIFICITY PROTEIN PHOSPHATASE MPK3"/>
    <property type="match status" value="1"/>
</dbReference>